<protein>
    <recommendedName>
        <fullName evidence="8">Phosphoribosylaminoimidazole-succinocarboxamide synthase</fullName>
        <ecNumber evidence="8">6.3.2.6</ecNumber>
    </recommendedName>
    <alternativeName>
        <fullName evidence="8">SAICAR synthetase</fullName>
    </alternativeName>
</protein>
<gene>
    <name evidence="8 10" type="primary">purC</name>
    <name evidence="10" type="ORF">MAE02_38440</name>
</gene>
<dbReference type="CDD" id="cd01414">
    <property type="entry name" value="SAICAR_synt_Sc"/>
    <property type="match status" value="1"/>
</dbReference>
<dbReference type="HAMAP" id="MF_00137">
    <property type="entry name" value="SAICAR_synth"/>
    <property type="match status" value="1"/>
</dbReference>
<evidence type="ECO:0000313" key="11">
    <source>
        <dbReference type="Proteomes" id="UP000321085"/>
    </source>
</evidence>
<evidence type="ECO:0000259" key="9">
    <source>
        <dbReference type="Pfam" id="PF01259"/>
    </source>
</evidence>
<comment type="catalytic activity">
    <reaction evidence="7 8">
        <text>5-amino-1-(5-phospho-D-ribosyl)imidazole-4-carboxylate + L-aspartate + ATP = (2S)-2-[5-amino-1-(5-phospho-beta-D-ribosyl)imidazole-4-carboxamido]succinate + ADP + phosphate + 2 H(+)</text>
        <dbReference type="Rhea" id="RHEA:22628"/>
        <dbReference type="ChEBI" id="CHEBI:15378"/>
        <dbReference type="ChEBI" id="CHEBI:29991"/>
        <dbReference type="ChEBI" id="CHEBI:30616"/>
        <dbReference type="ChEBI" id="CHEBI:43474"/>
        <dbReference type="ChEBI" id="CHEBI:58443"/>
        <dbReference type="ChEBI" id="CHEBI:77657"/>
        <dbReference type="ChEBI" id="CHEBI:456216"/>
        <dbReference type="EC" id="6.3.2.6"/>
    </reaction>
</comment>
<dbReference type="PROSITE" id="PS01057">
    <property type="entry name" value="SAICAR_SYNTHETASE_1"/>
    <property type="match status" value="1"/>
</dbReference>
<dbReference type="Pfam" id="PF01259">
    <property type="entry name" value="SAICAR_synt"/>
    <property type="match status" value="1"/>
</dbReference>
<dbReference type="GO" id="GO:0004639">
    <property type="term" value="F:phosphoribosylaminoimidazolesuccinocarboxamide synthase activity"/>
    <property type="evidence" value="ECO:0007669"/>
    <property type="project" value="UniProtKB-UniRule"/>
</dbReference>
<evidence type="ECO:0000256" key="7">
    <source>
        <dbReference type="ARBA" id="ARBA00048475"/>
    </source>
</evidence>
<evidence type="ECO:0000256" key="1">
    <source>
        <dbReference type="ARBA" id="ARBA00004672"/>
    </source>
</evidence>
<comment type="caution">
    <text evidence="10">The sequence shown here is derived from an EMBL/GenBank/DDBJ whole genome shotgun (WGS) entry which is preliminary data.</text>
</comment>
<keyword evidence="11" id="KW-1185">Reference proteome</keyword>
<keyword evidence="3 8" id="KW-0436">Ligase</keyword>
<evidence type="ECO:0000313" key="10">
    <source>
        <dbReference type="EMBL" id="GEO16148.1"/>
    </source>
</evidence>
<keyword evidence="5 8" id="KW-0658">Purine biosynthesis</keyword>
<dbReference type="EMBL" id="BJYU01000056">
    <property type="protein sequence ID" value="GEO16148.1"/>
    <property type="molecule type" value="Genomic_DNA"/>
</dbReference>
<dbReference type="Gene3D" id="3.30.200.20">
    <property type="entry name" value="Phosphorylase Kinase, domain 1"/>
    <property type="match status" value="1"/>
</dbReference>
<proteinExistence type="inferred from homology"/>
<comment type="similarity">
    <text evidence="2 8">Belongs to the SAICAR synthetase family.</text>
</comment>
<sequence>MVNFVNMVDTPALAAHINNVLEDVSIPELPNHYRGKVRDNYDLPDGRRIIIATDRLSAFDRNLAAIPFKGQVLTQTARFWFEATRDVCPNHVIGYPDPNVVVCRRLSILPVEIIVRDYLAGSTATSILSLYKAGQREMYGVRLPDGLRENQKLPETIITPTTKASTGGHDEPLTPDEIMGRNLLTAAQWQRVSELALTLFARGREIAKERGLILVDTKYEFGFDEHGQIILADEIHTPDSSRYWFRGSYDTRFEAGERPDSFDKDFIRTWVVSRCDPYKDPIPEIPQEVILEAARVYISAFEAITQQTFDLPPAGTSVLERIRHNLADYFPSAGQTGTTGE</sequence>
<comment type="pathway">
    <text evidence="1 8">Purine metabolism; IMP biosynthesis via de novo pathway; 5-amino-1-(5-phospho-D-ribosyl)imidazole-4-carboxamide from 5-amino-1-(5-phospho-D-ribosyl)imidazole-4-carboxylate: step 1/2.</text>
</comment>
<dbReference type="UniPathway" id="UPA00074">
    <property type="reaction ID" value="UER00131"/>
</dbReference>
<evidence type="ECO:0000256" key="6">
    <source>
        <dbReference type="ARBA" id="ARBA00022840"/>
    </source>
</evidence>
<evidence type="ECO:0000256" key="4">
    <source>
        <dbReference type="ARBA" id="ARBA00022741"/>
    </source>
</evidence>
<dbReference type="PANTHER" id="PTHR43700">
    <property type="entry name" value="PHOSPHORIBOSYLAMINOIMIDAZOLE-SUCCINOCARBOXAMIDE SYNTHASE"/>
    <property type="match status" value="1"/>
</dbReference>
<evidence type="ECO:0000256" key="5">
    <source>
        <dbReference type="ARBA" id="ARBA00022755"/>
    </source>
</evidence>
<dbReference type="PANTHER" id="PTHR43700:SF1">
    <property type="entry name" value="PHOSPHORIBOSYLAMINOIMIDAZOLE-SUCCINOCARBOXAMIDE SYNTHASE"/>
    <property type="match status" value="1"/>
</dbReference>
<feature type="domain" description="SAICAR synthetase/ADE2 N-terminal" evidence="9">
    <location>
        <begin position="32"/>
        <end position="281"/>
    </location>
</feature>
<dbReference type="GO" id="GO:0005737">
    <property type="term" value="C:cytoplasm"/>
    <property type="evidence" value="ECO:0007669"/>
    <property type="project" value="TreeGrafter"/>
</dbReference>
<dbReference type="AlphaFoldDB" id="A0A512BW14"/>
<dbReference type="PROSITE" id="PS01058">
    <property type="entry name" value="SAICAR_SYNTHETASE_2"/>
    <property type="match status" value="1"/>
</dbReference>
<reference evidence="10 11" key="1">
    <citation type="submission" date="2019-07" db="EMBL/GenBank/DDBJ databases">
        <title>Whole genome shotgun sequence of Microvirga aerophila NBRC 106136.</title>
        <authorList>
            <person name="Hosoyama A."/>
            <person name="Uohara A."/>
            <person name="Ohji S."/>
            <person name="Ichikawa N."/>
        </authorList>
    </citation>
    <scope>NUCLEOTIDE SEQUENCE [LARGE SCALE GENOMIC DNA]</scope>
    <source>
        <strain evidence="10 11">NBRC 106136</strain>
    </source>
</reference>
<evidence type="ECO:0000256" key="3">
    <source>
        <dbReference type="ARBA" id="ARBA00022598"/>
    </source>
</evidence>
<dbReference type="GO" id="GO:0006189">
    <property type="term" value="P:'de novo' IMP biosynthetic process"/>
    <property type="evidence" value="ECO:0007669"/>
    <property type="project" value="UniProtKB-UniRule"/>
</dbReference>
<dbReference type="NCBIfam" id="NF010568">
    <property type="entry name" value="PRK13961.1"/>
    <property type="match status" value="1"/>
</dbReference>
<dbReference type="NCBIfam" id="NF009251">
    <property type="entry name" value="PRK12607.1"/>
    <property type="match status" value="1"/>
</dbReference>
<name>A0A512BW14_9HYPH</name>
<dbReference type="EC" id="6.3.2.6" evidence="8"/>
<dbReference type="GO" id="GO:0005524">
    <property type="term" value="F:ATP binding"/>
    <property type="evidence" value="ECO:0007669"/>
    <property type="project" value="UniProtKB-KW"/>
</dbReference>
<keyword evidence="4 8" id="KW-0547">Nucleotide-binding</keyword>
<dbReference type="InterPro" id="IPR028923">
    <property type="entry name" value="SAICAR_synt/ADE2_N"/>
</dbReference>
<evidence type="ECO:0000256" key="8">
    <source>
        <dbReference type="HAMAP-Rule" id="MF_00137"/>
    </source>
</evidence>
<dbReference type="Proteomes" id="UP000321085">
    <property type="component" value="Unassembled WGS sequence"/>
</dbReference>
<dbReference type="SUPFAM" id="SSF56104">
    <property type="entry name" value="SAICAR synthase-like"/>
    <property type="match status" value="1"/>
</dbReference>
<keyword evidence="6 8" id="KW-0067">ATP-binding</keyword>
<accession>A0A512BW14</accession>
<dbReference type="InterPro" id="IPR018236">
    <property type="entry name" value="SAICAR_synthetase_CS"/>
</dbReference>
<dbReference type="Gene3D" id="3.30.470.20">
    <property type="entry name" value="ATP-grasp fold, B domain"/>
    <property type="match status" value="1"/>
</dbReference>
<organism evidence="10 11">
    <name type="scientific">Microvirga aerophila</name>
    <dbReference type="NCBI Taxonomy" id="670291"/>
    <lineage>
        <taxon>Bacteria</taxon>
        <taxon>Pseudomonadati</taxon>
        <taxon>Pseudomonadota</taxon>
        <taxon>Alphaproteobacteria</taxon>
        <taxon>Hyphomicrobiales</taxon>
        <taxon>Methylobacteriaceae</taxon>
        <taxon>Microvirga</taxon>
    </lineage>
</organism>
<evidence type="ECO:0000256" key="2">
    <source>
        <dbReference type="ARBA" id="ARBA00010190"/>
    </source>
</evidence>